<dbReference type="FunFam" id="2.60.40.640:FF:000015">
    <property type="entry name" value="Vacuolar protein sorting-associated protein 26"/>
    <property type="match status" value="1"/>
</dbReference>
<dbReference type="Pfam" id="PF03643">
    <property type="entry name" value="Vps26"/>
    <property type="match status" value="1"/>
</dbReference>
<dbReference type="Gene3D" id="2.60.40.640">
    <property type="match status" value="2"/>
</dbReference>
<keyword evidence="2" id="KW-0813">Transport</keyword>
<dbReference type="InterPro" id="IPR014752">
    <property type="entry name" value="Arrestin-like_C"/>
</dbReference>
<keyword evidence="5" id="KW-1185">Reference proteome</keyword>
<gene>
    <name evidence="4" type="ORF">HJC23_006530</name>
</gene>
<accession>A0ABD3P1E9</accession>
<dbReference type="PANTHER" id="PTHR12233">
    <property type="entry name" value="VACUOLAR PROTEIN SORTING 26 RELATED"/>
    <property type="match status" value="1"/>
</dbReference>
<dbReference type="Proteomes" id="UP001516023">
    <property type="component" value="Unassembled WGS sequence"/>
</dbReference>
<comment type="caution">
    <text evidence="4">The sequence shown here is derived from an EMBL/GenBank/DDBJ whole genome shotgun (WGS) entry which is preliminary data.</text>
</comment>
<organism evidence="4 5">
    <name type="scientific">Cyclotella cryptica</name>
    <dbReference type="NCBI Taxonomy" id="29204"/>
    <lineage>
        <taxon>Eukaryota</taxon>
        <taxon>Sar</taxon>
        <taxon>Stramenopiles</taxon>
        <taxon>Ochrophyta</taxon>
        <taxon>Bacillariophyta</taxon>
        <taxon>Coscinodiscophyceae</taxon>
        <taxon>Thalassiosirophycidae</taxon>
        <taxon>Stephanodiscales</taxon>
        <taxon>Stephanodiscaceae</taxon>
        <taxon>Cyclotella</taxon>
    </lineage>
</organism>
<dbReference type="GO" id="GO:0015031">
    <property type="term" value="P:protein transport"/>
    <property type="evidence" value="ECO:0007669"/>
    <property type="project" value="UniProtKB-KW"/>
</dbReference>
<evidence type="ECO:0000313" key="5">
    <source>
        <dbReference type="Proteomes" id="UP001516023"/>
    </source>
</evidence>
<evidence type="ECO:0000313" key="4">
    <source>
        <dbReference type="EMBL" id="KAL3781306.1"/>
    </source>
</evidence>
<name>A0ABD3P1E9_9STRA</name>
<evidence type="ECO:0000256" key="2">
    <source>
        <dbReference type="ARBA" id="ARBA00022448"/>
    </source>
</evidence>
<sequence>MVRIVTKRGSFFGLGTAGLQIKIHLTGTPESHPNSIVYLRHRPSWKVRKNVFSALKSHAMSANPHPTLAPAGMDRIMVYGSEHDTEGEVTLAMPAGKKLDHLGVQVKFFGRIDMEAGAHEGRPSYDFISLSKELLPPGSLYETRTIPFNFRGVEKIHETYHGRNVSVKYFVRVEVLRQWLPPITQEHEVIVQLLGVEPSINEAIKMEVGIEDCLHIEFEYEKKCYHMHDVICGKINFLLVRIKIKHMELAVIRRETSGEGVAMSGGVGSTTTGGKNDLQNIVTETQTLLKYEIMDGAPVKGESIPVRLYLTGIPADLTPTYHAENNRFSVRYFLNLVLVDEEDRRYFKQSEITLWRKELG</sequence>
<dbReference type="EMBL" id="JABMIG020000321">
    <property type="protein sequence ID" value="KAL3781306.1"/>
    <property type="molecule type" value="Genomic_DNA"/>
</dbReference>
<comment type="similarity">
    <text evidence="1">Belongs to the VPS26 family.</text>
</comment>
<dbReference type="InterPro" id="IPR028934">
    <property type="entry name" value="Vps26-related"/>
</dbReference>
<proteinExistence type="inferred from homology"/>
<reference evidence="4 5" key="1">
    <citation type="journal article" date="2020" name="G3 (Bethesda)">
        <title>Improved Reference Genome for Cyclotella cryptica CCMP332, a Model for Cell Wall Morphogenesis, Salinity Adaptation, and Lipid Production in Diatoms (Bacillariophyta).</title>
        <authorList>
            <person name="Roberts W.R."/>
            <person name="Downey K.M."/>
            <person name="Ruck E.C."/>
            <person name="Traller J.C."/>
            <person name="Alverson A.J."/>
        </authorList>
    </citation>
    <scope>NUCLEOTIDE SEQUENCE [LARGE SCALE GENOMIC DNA]</scope>
    <source>
        <strain evidence="4 5">CCMP332</strain>
    </source>
</reference>
<evidence type="ECO:0008006" key="6">
    <source>
        <dbReference type="Google" id="ProtNLM"/>
    </source>
</evidence>
<evidence type="ECO:0000256" key="1">
    <source>
        <dbReference type="ARBA" id="ARBA00009100"/>
    </source>
</evidence>
<keyword evidence="3" id="KW-0653">Protein transport</keyword>
<dbReference type="GO" id="GO:0030904">
    <property type="term" value="C:retromer complex"/>
    <property type="evidence" value="ECO:0007669"/>
    <property type="project" value="UniProtKB-ARBA"/>
</dbReference>
<protein>
    <recommendedName>
        <fullName evidence="6">Vacuolar protein sorting-associated protein 26</fullName>
    </recommendedName>
</protein>
<evidence type="ECO:0000256" key="3">
    <source>
        <dbReference type="ARBA" id="ARBA00022927"/>
    </source>
</evidence>
<dbReference type="AlphaFoldDB" id="A0ABD3P1E9"/>